<dbReference type="PANTHER" id="PTHR46603:SF1">
    <property type="entry name" value="ABSCISSION_NOCUT CHECKPOINT REGULATOR"/>
    <property type="match status" value="1"/>
</dbReference>
<dbReference type="PANTHER" id="PTHR46603">
    <property type="entry name" value="ABSCISSION/NOCUT CHECKPOINT REGULATOR"/>
    <property type="match status" value="1"/>
</dbReference>
<evidence type="ECO:0000313" key="9">
    <source>
        <dbReference type="Proteomes" id="UP001627154"/>
    </source>
</evidence>
<reference evidence="8 9" key="1">
    <citation type="journal article" date="2024" name="bioRxiv">
        <title>A reference genome for Trichogramma kaykai: A tiny desert-dwelling parasitoid wasp with competing sex-ratio distorters.</title>
        <authorList>
            <person name="Culotta J."/>
            <person name="Lindsey A.R."/>
        </authorList>
    </citation>
    <scope>NUCLEOTIDE SEQUENCE [LARGE SCALE GENOMIC DNA]</scope>
    <source>
        <strain evidence="8 9">KSX58</strain>
    </source>
</reference>
<evidence type="ECO:0008006" key="10">
    <source>
        <dbReference type="Google" id="ProtNLM"/>
    </source>
</evidence>
<evidence type="ECO:0000313" key="8">
    <source>
        <dbReference type="EMBL" id="KAL3384261.1"/>
    </source>
</evidence>
<name>A0ABD2VU60_9HYME</name>
<dbReference type="PROSITE" id="PS00518">
    <property type="entry name" value="ZF_RING_1"/>
    <property type="match status" value="1"/>
</dbReference>
<dbReference type="InterPro" id="IPR013083">
    <property type="entry name" value="Znf_RING/FYVE/PHD"/>
</dbReference>
<gene>
    <name evidence="8" type="ORF">TKK_020039</name>
</gene>
<keyword evidence="2 4" id="KW-0863">Zinc-finger</keyword>
<evidence type="ECO:0000256" key="4">
    <source>
        <dbReference type="PROSITE-ProRule" id="PRU00175"/>
    </source>
</evidence>
<dbReference type="InterPro" id="IPR011011">
    <property type="entry name" value="Znf_FYVE_PHD"/>
</dbReference>
<evidence type="ECO:0000256" key="3">
    <source>
        <dbReference type="ARBA" id="ARBA00022833"/>
    </source>
</evidence>
<evidence type="ECO:0000256" key="1">
    <source>
        <dbReference type="ARBA" id="ARBA00022723"/>
    </source>
</evidence>
<dbReference type="Proteomes" id="UP001627154">
    <property type="component" value="Unassembled WGS sequence"/>
</dbReference>
<feature type="domain" description="RING-type" evidence="6">
    <location>
        <begin position="3"/>
        <end position="51"/>
    </location>
</feature>
<feature type="compositionally biased region" description="Polar residues" evidence="5">
    <location>
        <begin position="159"/>
        <end position="176"/>
    </location>
</feature>
<dbReference type="InterPro" id="IPR017455">
    <property type="entry name" value="Znf_FYVE-rel"/>
</dbReference>
<keyword evidence="1" id="KW-0479">Metal-binding</keyword>
<evidence type="ECO:0000256" key="2">
    <source>
        <dbReference type="ARBA" id="ARBA00022771"/>
    </source>
</evidence>
<protein>
    <recommendedName>
        <fullName evidence="10">FYVE-type domain-containing protein</fullName>
    </recommendedName>
</protein>
<dbReference type="EMBL" id="JBJJXI010000177">
    <property type="protein sequence ID" value="KAL3384261.1"/>
    <property type="molecule type" value="Genomic_DNA"/>
</dbReference>
<dbReference type="PROSITE" id="PS50178">
    <property type="entry name" value="ZF_FYVE"/>
    <property type="match status" value="1"/>
</dbReference>
<evidence type="ECO:0000259" key="6">
    <source>
        <dbReference type="PROSITE" id="PS50089"/>
    </source>
</evidence>
<dbReference type="InterPro" id="IPR001841">
    <property type="entry name" value="Znf_RING"/>
</dbReference>
<sequence length="191" mass="22196">MSCRACRKPFSHSKRENGCPGCDHTYCKDCLKYEHYLPDTSDVKEVCKYCHKRIIDSKPFIPPADFIVPDGINIPLDPEGMTAQLDKLEKSNPVPKSFYKEWYRLDNVNLSPMERQIAKRFHNMEIQKQEDQLILLDERRPEDEAPTKQMVSEAFAALSKQNFHNNPKNVDNSQQVCKKASEGKKQQNHKK</sequence>
<organism evidence="8 9">
    <name type="scientific">Trichogramma kaykai</name>
    <dbReference type="NCBI Taxonomy" id="54128"/>
    <lineage>
        <taxon>Eukaryota</taxon>
        <taxon>Metazoa</taxon>
        <taxon>Ecdysozoa</taxon>
        <taxon>Arthropoda</taxon>
        <taxon>Hexapoda</taxon>
        <taxon>Insecta</taxon>
        <taxon>Pterygota</taxon>
        <taxon>Neoptera</taxon>
        <taxon>Endopterygota</taxon>
        <taxon>Hymenoptera</taxon>
        <taxon>Apocrita</taxon>
        <taxon>Proctotrupomorpha</taxon>
        <taxon>Chalcidoidea</taxon>
        <taxon>Trichogrammatidae</taxon>
        <taxon>Trichogramma</taxon>
    </lineage>
</organism>
<dbReference type="GO" id="GO:0008270">
    <property type="term" value="F:zinc ion binding"/>
    <property type="evidence" value="ECO:0007669"/>
    <property type="project" value="UniProtKB-KW"/>
</dbReference>
<dbReference type="SUPFAM" id="SSF57903">
    <property type="entry name" value="FYVE/PHD zinc finger"/>
    <property type="match status" value="1"/>
</dbReference>
<accession>A0ABD2VU60</accession>
<evidence type="ECO:0000256" key="5">
    <source>
        <dbReference type="SAM" id="MobiDB-lite"/>
    </source>
</evidence>
<dbReference type="InterPro" id="IPR017907">
    <property type="entry name" value="Znf_RING_CS"/>
</dbReference>
<dbReference type="PROSITE" id="PS50089">
    <property type="entry name" value="ZF_RING_2"/>
    <property type="match status" value="1"/>
</dbReference>
<feature type="region of interest" description="Disordered" evidence="5">
    <location>
        <begin position="158"/>
        <end position="191"/>
    </location>
</feature>
<feature type="domain" description="FYVE-type" evidence="7">
    <location>
        <begin position="1"/>
        <end position="55"/>
    </location>
</feature>
<dbReference type="AlphaFoldDB" id="A0ABD2VU60"/>
<evidence type="ECO:0000259" key="7">
    <source>
        <dbReference type="PROSITE" id="PS50178"/>
    </source>
</evidence>
<keyword evidence="9" id="KW-1185">Reference proteome</keyword>
<comment type="caution">
    <text evidence="8">The sequence shown here is derived from an EMBL/GenBank/DDBJ whole genome shotgun (WGS) entry which is preliminary data.</text>
</comment>
<keyword evidence="3" id="KW-0862">Zinc</keyword>
<proteinExistence type="predicted"/>
<dbReference type="Gene3D" id="3.30.40.10">
    <property type="entry name" value="Zinc/RING finger domain, C3HC4 (zinc finger)"/>
    <property type="match status" value="1"/>
</dbReference>